<reference evidence="6 7" key="1">
    <citation type="submission" date="2019-06" db="EMBL/GenBank/DDBJ databases">
        <title>Genome Sequence of the Brown Rot Fungal Pathogen Monilinia fructicola.</title>
        <authorList>
            <person name="De Miccolis Angelini R.M."/>
            <person name="Landi L."/>
            <person name="Abate D."/>
            <person name="Pollastro S."/>
            <person name="Romanazzi G."/>
            <person name="Faretra F."/>
        </authorList>
    </citation>
    <scope>NUCLEOTIDE SEQUENCE [LARGE SCALE GENOMIC DNA]</scope>
    <source>
        <strain evidence="6 7">Mfrc123</strain>
    </source>
</reference>
<evidence type="ECO:0000313" key="7">
    <source>
        <dbReference type="Proteomes" id="UP000322873"/>
    </source>
</evidence>
<dbReference type="InterPro" id="IPR003661">
    <property type="entry name" value="HisK_dim/P_dom"/>
</dbReference>
<dbReference type="GO" id="GO:0009927">
    <property type="term" value="F:histidine phosphotransfer kinase activity"/>
    <property type="evidence" value="ECO:0007669"/>
    <property type="project" value="TreeGrafter"/>
</dbReference>
<keyword evidence="7" id="KW-1185">Reference proteome</keyword>
<dbReference type="SMART" id="SM00388">
    <property type="entry name" value="HisKA"/>
    <property type="match status" value="1"/>
</dbReference>
<comment type="caution">
    <text evidence="6">The sequence shown here is derived from an EMBL/GenBank/DDBJ whole genome shotgun (WGS) entry which is preliminary data.</text>
</comment>
<evidence type="ECO:0000259" key="5">
    <source>
        <dbReference type="SMART" id="SM00388"/>
    </source>
</evidence>
<dbReference type="CDD" id="cd00082">
    <property type="entry name" value="HisKA"/>
    <property type="match status" value="1"/>
</dbReference>
<dbReference type="GO" id="GO:0000155">
    <property type="term" value="F:phosphorelay sensor kinase activity"/>
    <property type="evidence" value="ECO:0007669"/>
    <property type="project" value="InterPro"/>
</dbReference>
<dbReference type="Proteomes" id="UP000322873">
    <property type="component" value="Unassembled WGS sequence"/>
</dbReference>
<dbReference type="Gene3D" id="1.10.287.130">
    <property type="match status" value="1"/>
</dbReference>
<dbReference type="PANTHER" id="PTHR43047">
    <property type="entry name" value="TWO-COMPONENT HISTIDINE PROTEIN KINASE"/>
    <property type="match status" value="1"/>
</dbReference>
<dbReference type="PANTHER" id="PTHR43047:SF72">
    <property type="entry name" value="OSMOSENSING HISTIDINE PROTEIN KINASE SLN1"/>
    <property type="match status" value="1"/>
</dbReference>
<organism evidence="6 7">
    <name type="scientific">Monilinia fructicola</name>
    <name type="common">Brown rot fungus</name>
    <name type="synonym">Ciboria fructicola</name>
    <dbReference type="NCBI Taxonomy" id="38448"/>
    <lineage>
        <taxon>Eukaryota</taxon>
        <taxon>Fungi</taxon>
        <taxon>Dikarya</taxon>
        <taxon>Ascomycota</taxon>
        <taxon>Pezizomycotina</taxon>
        <taxon>Leotiomycetes</taxon>
        <taxon>Helotiales</taxon>
        <taxon>Sclerotiniaceae</taxon>
        <taxon>Monilinia</taxon>
    </lineage>
</organism>
<evidence type="ECO:0000313" key="6">
    <source>
        <dbReference type="EMBL" id="KAA8572271.1"/>
    </source>
</evidence>
<dbReference type="GO" id="GO:0005886">
    <property type="term" value="C:plasma membrane"/>
    <property type="evidence" value="ECO:0007669"/>
    <property type="project" value="TreeGrafter"/>
</dbReference>
<protein>
    <recommendedName>
        <fullName evidence="2">histidine kinase</fullName>
        <ecNumber evidence="2">2.7.13.3</ecNumber>
    </recommendedName>
</protein>
<dbReference type="SUPFAM" id="SSF47384">
    <property type="entry name" value="Homodimeric domain of signal transducing histidine kinase"/>
    <property type="match status" value="1"/>
</dbReference>
<evidence type="ECO:0000256" key="1">
    <source>
        <dbReference type="ARBA" id="ARBA00000085"/>
    </source>
</evidence>
<dbReference type="InterPro" id="IPR036097">
    <property type="entry name" value="HisK_dim/P_sf"/>
</dbReference>
<feature type="domain" description="Signal transduction histidine kinase dimerisation/phosphoacceptor" evidence="5">
    <location>
        <begin position="91"/>
        <end position="139"/>
    </location>
</feature>
<keyword evidence="4" id="KW-0418">Kinase</keyword>
<evidence type="ECO:0000256" key="4">
    <source>
        <dbReference type="ARBA" id="ARBA00022777"/>
    </source>
</evidence>
<dbReference type="VEuPathDB" id="FungiDB:MFRU_003g05060"/>
<gene>
    <name evidence="6" type="ORF">EYC84_002897</name>
</gene>
<dbReference type="EC" id="2.7.13.3" evidence="2"/>
<sequence length="153" mass="17176">MKQSRNRGRKKIARAEADGRFLANHFPGVRQLLFVPLWDAGRSRWLSACCVWSTEPTRVLSKQNELSFLSAFGNSVMAECSRISTEVADQKKSDFIGSISHELRSPLHAQELVETIDSCGRTLLDTINHILDFSKISSLERIGAETVEAQQNK</sequence>
<dbReference type="EMBL" id="VICG01000004">
    <property type="protein sequence ID" value="KAA8572271.1"/>
    <property type="molecule type" value="Genomic_DNA"/>
</dbReference>
<evidence type="ECO:0000256" key="3">
    <source>
        <dbReference type="ARBA" id="ARBA00022679"/>
    </source>
</evidence>
<name>A0A5M9JSP3_MONFR</name>
<dbReference type="AlphaFoldDB" id="A0A5M9JSP3"/>
<keyword evidence="3" id="KW-0808">Transferase</keyword>
<evidence type="ECO:0000256" key="2">
    <source>
        <dbReference type="ARBA" id="ARBA00012438"/>
    </source>
</evidence>
<comment type="catalytic activity">
    <reaction evidence="1">
        <text>ATP + protein L-histidine = ADP + protein N-phospho-L-histidine.</text>
        <dbReference type="EC" id="2.7.13.3"/>
    </reaction>
</comment>
<proteinExistence type="predicted"/>
<accession>A0A5M9JSP3</accession>